<sequence>MHSLFGLYLLKTKVGQGYELTNKDWSTSSEFKGKPVRVELFELVHRSTEPPLDEALWGRF</sequence>
<protein>
    <submittedName>
        <fullName evidence="1">Uncharacterized protein</fullName>
    </submittedName>
</protein>
<gene>
    <name evidence="1" type="ORF">SARC_11487</name>
</gene>
<reference evidence="1 2" key="1">
    <citation type="submission" date="2011-02" db="EMBL/GenBank/DDBJ databases">
        <title>The Genome Sequence of Sphaeroforma arctica JP610.</title>
        <authorList>
            <consortium name="The Broad Institute Genome Sequencing Platform"/>
            <person name="Russ C."/>
            <person name="Cuomo C."/>
            <person name="Young S.K."/>
            <person name="Zeng Q."/>
            <person name="Gargeya S."/>
            <person name="Alvarado L."/>
            <person name="Berlin A."/>
            <person name="Chapman S.B."/>
            <person name="Chen Z."/>
            <person name="Freedman E."/>
            <person name="Gellesch M."/>
            <person name="Goldberg J."/>
            <person name="Griggs A."/>
            <person name="Gujja S."/>
            <person name="Heilman E."/>
            <person name="Heiman D."/>
            <person name="Howarth C."/>
            <person name="Mehta T."/>
            <person name="Neiman D."/>
            <person name="Pearson M."/>
            <person name="Roberts A."/>
            <person name="Saif S."/>
            <person name="Shea T."/>
            <person name="Shenoy N."/>
            <person name="Sisk P."/>
            <person name="Stolte C."/>
            <person name="Sykes S."/>
            <person name="White J."/>
            <person name="Yandava C."/>
            <person name="Burger G."/>
            <person name="Gray M.W."/>
            <person name="Holland P.W.H."/>
            <person name="King N."/>
            <person name="Lang F.B.F."/>
            <person name="Roger A.J."/>
            <person name="Ruiz-Trillo I."/>
            <person name="Haas B."/>
            <person name="Nusbaum C."/>
            <person name="Birren B."/>
        </authorList>
    </citation>
    <scope>NUCLEOTIDE SEQUENCE [LARGE SCALE GENOMIC DNA]</scope>
    <source>
        <strain evidence="1 2">JP610</strain>
    </source>
</reference>
<proteinExistence type="predicted"/>
<evidence type="ECO:0000313" key="1">
    <source>
        <dbReference type="EMBL" id="KNC76002.1"/>
    </source>
</evidence>
<dbReference type="Proteomes" id="UP000054560">
    <property type="component" value="Unassembled WGS sequence"/>
</dbReference>
<keyword evidence="2" id="KW-1185">Reference proteome</keyword>
<dbReference type="GeneID" id="25911991"/>
<dbReference type="AlphaFoldDB" id="A0A0L0FGV3"/>
<dbReference type="EMBL" id="KQ243310">
    <property type="protein sequence ID" value="KNC76002.1"/>
    <property type="molecule type" value="Genomic_DNA"/>
</dbReference>
<accession>A0A0L0FGV3</accession>
<dbReference type="RefSeq" id="XP_014149904.1">
    <property type="nucleotide sequence ID" value="XM_014294429.1"/>
</dbReference>
<organism evidence="1 2">
    <name type="scientific">Sphaeroforma arctica JP610</name>
    <dbReference type="NCBI Taxonomy" id="667725"/>
    <lineage>
        <taxon>Eukaryota</taxon>
        <taxon>Ichthyosporea</taxon>
        <taxon>Ichthyophonida</taxon>
        <taxon>Sphaeroforma</taxon>
    </lineage>
</organism>
<name>A0A0L0FGV3_9EUKA</name>
<evidence type="ECO:0000313" key="2">
    <source>
        <dbReference type="Proteomes" id="UP000054560"/>
    </source>
</evidence>